<dbReference type="PROSITE" id="PS00107">
    <property type="entry name" value="PROTEIN_KINASE_ATP"/>
    <property type="match status" value="1"/>
</dbReference>
<dbReference type="GO" id="GO:0034045">
    <property type="term" value="C:phagophore assembly site membrane"/>
    <property type="evidence" value="ECO:0007669"/>
    <property type="project" value="UniProtKB-SubCell"/>
</dbReference>
<dbReference type="EMBL" id="ML977167">
    <property type="protein sequence ID" value="KAF1984607.1"/>
    <property type="molecule type" value="Genomic_DNA"/>
</dbReference>
<feature type="region of interest" description="Disordered" evidence="15">
    <location>
        <begin position="1"/>
        <end position="28"/>
    </location>
</feature>
<dbReference type="GO" id="GO:0005524">
    <property type="term" value="F:ATP binding"/>
    <property type="evidence" value="ECO:0007669"/>
    <property type="project" value="UniProtKB-UniRule"/>
</dbReference>
<feature type="compositionally biased region" description="Basic and acidic residues" evidence="15">
    <location>
        <begin position="486"/>
        <end position="501"/>
    </location>
</feature>
<proteinExistence type="predicted"/>
<feature type="compositionally biased region" description="Basic and acidic residues" evidence="15">
    <location>
        <begin position="362"/>
        <end position="382"/>
    </location>
</feature>
<dbReference type="SUPFAM" id="SSF56112">
    <property type="entry name" value="Protein kinase-like (PK-like)"/>
    <property type="match status" value="1"/>
</dbReference>
<organism evidence="17 18">
    <name type="scientific">Aulographum hederae CBS 113979</name>
    <dbReference type="NCBI Taxonomy" id="1176131"/>
    <lineage>
        <taxon>Eukaryota</taxon>
        <taxon>Fungi</taxon>
        <taxon>Dikarya</taxon>
        <taxon>Ascomycota</taxon>
        <taxon>Pezizomycotina</taxon>
        <taxon>Dothideomycetes</taxon>
        <taxon>Pleosporomycetidae</taxon>
        <taxon>Aulographales</taxon>
        <taxon>Aulographaceae</taxon>
    </lineage>
</organism>
<dbReference type="GO" id="GO:0005829">
    <property type="term" value="C:cytosol"/>
    <property type="evidence" value="ECO:0007669"/>
    <property type="project" value="TreeGrafter"/>
</dbReference>
<dbReference type="PROSITE" id="PS00108">
    <property type="entry name" value="PROTEIN_KINASE_ST"/>
    <property type="match status" value="1"/>
</dbReference>
<dbReference type="Pfam" id="PF00069">
    <property type="entry name" value="Pkinase"/>
    <property type="match status" value="1"/>
</dbReference>
<evidence type="ECO:0000256" key="15">
    <source>
        <dbReference type="SAM" id="MobiDB-lite"/>
    </source>
</evidence>
<dbReference type="GO" id="GO:0015031">
    <property type="term" value="P:protein transport"/>
    <property type="evidence" value="ECO:0007669"/>
    <property type="project" value="UniProtKB-KW"/>
</dbReference>
<accession>A0A6G1GUY4</accession>
<comment type="catalytic activity">
    <reaction evidence="13">
        <text>L-seryl-[protein] + ATP = O-phospho-L-seryl-[protein] + ADP + H(+)</text>
        <dbReference type="Rhea" id="RHEA:17989"/>
        <dbReference type="Rhea" id="RHEA-COMP:9863"/>
        <dbReference type="Rhea" id="RHEA-COMP:11604"/>
        <dbReference type="ChEBI" id="CHEBI:15378"/>
        <dbReference type="ChEBI" id="CHEBI:29999"/>
        <dbReference type="ChEBI" id="CHEBI:30616"/>
        <dbReference type="ChEBI" id="CHEBI:83421"/>
        <dbReference type="ChEBI" id="CHEBI:456216"/>
        <dbReference type="EC" id="2.7.11.1"/>
    </reaction>
</comment>
<gene>
    <name evidence="17" type="ORF">K402DRAFT_422807</name>
</gene>
<evidence type="ECO:0000256" key="4">
    <source>
        <dbReference type="ARBA" id="ARBA00022527"/>
    </source>
</evidence>
<keyword evidence="5" id="KW-0808">Transferase</keyword>
<protein>
    <recommendedName>
        <fullName evidence="2">non-specific serine/threonine protein kinase</fullName>
        <ecNumber evidence="2">2.7.11.1</ecNumber>
    </recommendedName>
    <alternativeName>
        <fullName evidence="11">Autophagy-related protein 1</fullName>
    </alternativeName>
</protein>
<dbReference type="GO" id="GO:0061709">
    <property type="term" value="P:reticulophagy"/>
    <property type="evidence" value="ECO:0007669"/>
    <property type="project" value="TreeGrafter"/>
</dbReference>
<evidence type="ECO:0000256" key="2">
    <source>
        <dbReference type="ARBA" id="ARBA00012513"/>
    </source>
</evidence>
<dbReference type="SMART" id="SM00220">
    <property type="entry name" value="S_TKc"/>
    <property type="match status" value="1"/>
</dbReference>
<keyword evidence="7 17" id="KW-0418">Kinase</keyword>
<dbReference type="CDD" id="cd14009">
    <property type="entry name" value="STKc_ATG1_ULK_like"/>
    <property type="match status" value="1"/>
</dbReference>
<dbReference type="PANTHER" id="PTHR24348">
    <property type="entry name" value="SERINE/THREONINE-PROTEIN KINASE UNC-51-RELATED"/>
    <property type="match status" value="1"/>
</dbReference>
<dbReference type="GO" id="GO:0005776">
    <property type="term" value="C:autophagosome"/>
    <property type="evidence" value="ECO:0007669"/>
    <property type="project" value="TreeGrafter"/>
</dbReference>
<dbReference type="OrthoDB" id="346907at2759"/>
<dbReference type="InterPro" id="IPR000719">
    <property type="entry name" value="Prot_kinase_dom"/>
</dbReference>
<dbReference type="GO" id="GO:0000045">
    <property type="term" value="P:autophagosome assembly"/>
    <property type="evidence" value="ECO:0007669"/>
    <property type="project" value="TreeGrafter"/>
</dbReference>
<keyword evidence="10" id="KW-0072">Autophagy</keyword>
<keyword evidence="18" id="KW-1185">Reference proteome</keyword>
<name>A0A6G1GUY4_9PEZI</name>
<evidence type="ECO:0000256" key="6">
    <source>
        <dbReference type="ARBA" id="ARBA00022741"/>
    </source>
</evidence>
<evidence type="ECO:0000256" key="10">
    <source>
        <dbReference type="ARBA" id="ARBA00023006"/>
    </source>
</evidence>
<dbReference type="InterPro" id="IPR017441">
    <property type="entry name" value="Protein_kinase_ATP_BS"/>
</dbReference>
<feature type="region of interest" description="Disordered" evidence="15">
    <location>
        <begin position="949"/>
        <end position="980"/>
    </location>
</feature>
<dbReference type="GO" id="GO:0034727">
    <property type="term" value="P:piecemeal microautophagy of the nucleus"/>
    <property type="evidence" value="ECO:0007669"/>
    <property type="project" value="TreeGrafter"/>
</dbReference>
<dbReference type="InterPro" id="IPR022708">
    <property type="entry name" value="Atg1-like_tMIT"/>
</dbReference>
<feature type="compositionally biased region" description="Polar residues" evidence="15">
    <location>
        <begin position="383"/>
        <end position="400"/>
    </location>
</feature>
<dbReference type="Proteomes" id="UP000800041">
    <property type="component" value="Unassembled WGS sequence"/>
</dbReference>
<dbReference type="FunFam" id="1.10.510.10:FF:000817">
    <property type="entry name" value="Serine/threonine-protein kinase ATG1"/>
    <property type="match status" value="1"/>
</dbReference>
<dbReference type="Pfam" id="PF21127">
    <property type="entry name" value="ATG1-like_MIT2"/>
    <property type="match status" value="1"/>
</dbReference>
<dbReference type="GO" id="GO:0042594">
    <property type="term" value="P:response to starvation"/>
    <property type="evidence" value="ECO:0007669"/>
    <property type="project" value="TreeGrafter"/>
</dbReference>
<feature type="binding site" evidence="14">
    <location>
        <position position="61"/>
    </location>
    <ligand>
        <name>ATP</name>
        <dbReference type="ChEBI" id="CHEBI:30616"/>
    </ligand>
</feature>
<evidence type="ECO:0000256" key="12">
    <source>
        <dbReference type="ARBA" id="ARBA00047899"/>
    </source>
</evidence>
<feature type="region of interest" description="Disordered" evidence="15">
    <location>
        <begin position="352"/>
        <end position="501"/>
    </location>
</feature>
<evidence type="ECO:0000313" key="18">
    <source>
        <dbReference type="Proteomes" id="UP000800041"/>
    </source>
</evidence>
<dbReference type="GO" id="GO:0010506">
    <property type="term" value="P:regulation of autophagy"/>
    <property type="evidence" value="ECO:0007669"/>
    <property type="project" value="InterPro"/>
</dbReference>
<evidence type="ECO:0000256" key="5">
    <source>
        <dbReference type="ARBA" id="ARBA00022679"/>
    </source>
</evidence>
<keyword evidence="6 14" id="KW-0547">Nucleotide-binding</keyword>
<comment type="catalytic activity">
    <reaction evidence="12">
        <text>L-threonyl-[protein] + ATP = O-phospho-L-threonyl-[protein] + ADP + H(+)</text>
        <dbReference type="Rhea" id="RHEA:46608"/>
        <dbReference type="Rhea" id="RHEA-COMP:11060"/>
        <dbReference type="Rhea" id="RHEA-COMP:11605"/>
        <dbReference type="ChEBI" id="CHEBI:15378"/>
        <dbReference type="ChEBI" id="CHEBI:30013"/>
        <dbReference type="ChEBI" id="CHEBI:30616"/>
        <dbReference type="ChEBI" id="CHEBI:61977"/>
        <dbReference type="ChEBI" id="CHEBI:456216"/>
        <dbReference type="EC" id="2.7.11.1"/>
    </reaction>
</comment>
<dbReference type="PROSITE" id="PS50011">
    <property type="entry name" value="PROTEIN_KINASE_DOM"/>
    <property type="match status" value="1"/>
</dbReference>
<comment type="subcellular location">
    <subcellularLocation>
        <location evidence="1">Preautophagosomal structure membrane</location>
        <topology evidence="1">Peripheral membrane protein</topology>
    </subcellularLocation>
</comment>
<keyword evidence="3" id="KW-0813">Transport</keyword>
<reference evidence="17" key="1">
    <citation type="journal article" date="2020" name="Stud. Mycol.">
        <title>101 Dothideomycetes genomes: a test case for predicting lifestyles and emergence of pathogens.</title>
        <authorList>
            <person name="Haridas S."/>
            <person name="Albert R."/>
            <person name="Binder M."/>
            <person name="Bloem J."/>
            <person name="Labutti K."/>
            <person name="Salamov A."/>
            <person name="Andreopoulos B."/>
            <person name="Baker S."/>
            <person name="Barry K."/>
            <person name="Bills G."/>
            <person name="Bluhm B."/>
            <person name="Cannon C."/>
            <person name="Castanera R."/>
            <person name="Culley D."/>
            <person name="Daum C."/>
            <person name="Ezra D."/>
            <person name="Gonzalez J."/>
            <person name="Henrissat B."/>
            <person name="Kuo A."/>
            <person name="Liang C."/>
            <person name="Lipzen A."/>
            <person name="Lutzoni F."/>
            <person name="Magnuson J."/>
            <person name="Mondo S."/>
            <person name="Nolan M."/>
            <person name="Ohm R."/>
            <person name="Pangilinan J."/>
            <person name="Park H.-J."/>
            <person name="Ramirez L."/>
            <person name="Alfaro M."/>
            <person name="Sun H."/>
            <person name="Tritt A."/>
            <person name="Yoshinaga Y."/>
            <person name="Zwiers L.-H."/>
            <person name="Turgeon B."/>
            <person name="Goodwin S."/>
            <person name="Spatafora J."/>
            <person name="Crous P."/>
            <person name="Grigoriev I."/>
        </authorList>
    </citation>
    <scope>NUCLEOTIDE SEQUENCE</scope>
    <source>
        <strain evidence="17">CBS 113979</strain>
    </source>
</reference>
<feature type="region of interest" description="Disordered" evidence="15">
    <location>
        <begin position="816"/>
        <end position="837"/>
    </location>
</feature>
<evidence type="ECO:0000256" key="8">
    <source>
        <dbReference type="ARBA" id="ARBA00022840"/>
    </source>
</evidence>
<feature type="compositionally biased region" description="Polar residues" evidence="15">
    <location>
        <begin position="967"/>
        <end position="980"/>
    </location>
</feature>
<dbReference type="InterPro" id="IPR008271">
    <property type="entry name" value="Ser/Thr_kinase_AS"/>
</dbReference>
<evidence type="ECO:0000256" key="13">
    <source>
        <dbReference type="ARBA" id="ARBA00048679"/>
    </source>
</evidence>
<dbReference type="Gene3D" id="1.10.510.10">
    <property type="entry name" value="Transferase(Phosphotransferase) domain 1"/>
    <property type="match status" value="1"/>
</dbReference>
<dbReference type="Pfam" id="PF12063">
    <property type="entry name" value="ATG1-like_MIT1"/>
    <property type="match status" value="1"/>
</dbReference>
<keyword evidence="4 17" id="KW-0723">Serine/threonine-protein kinase</keyword>
<feature type="compositionally biased region" description="Polar residues" evidence="15">
    <location>
        <begin position="352"/>
        <end position="361"/>
    </location>
</feature>
<evidence type="ECO:0000256" key="3">
    <source>
        <dbReference type="ARBA" id="ARBA00022448"/>
    </source>
</evidence>
<dbReference type="PANTHER" id="PTHR24348:SF22">
    <property type="entry name" value="NON-SPECIFIC SERINE_THREONINE PROTEIN KINASE"/>
    <property type="match status" value="1"/>
</dbReference>
<dbReference type="InterPro" id="IPR048941">
    <property type="entry name" value="ATG1-like_MIT2"/>
</dbReference>
<evidence type="ECO:0000256" key="14">
    <source>
        <dbReference type="PROSITE-ProRule" id="PRU10141"/>
    </source>
</evidence>
<evidence type="ECO:0000259" key="16">
    <source>
        <dbReference type="PROSITE" id="PS50011"/>
    </source>
</evidence>
<evidence type="ECO:0000256" key="1">
    <source>
        <dbReference type="ARBA" id="ARBA00004623"/>
    </source>
</evidence>
<keyword evidence="9" id="KW-0653">Protein transport</keyword>
<evidence type="ECO:0000256" key="7">
    <source>
        <dbReference type="ARBA" id="ARBA00022777"/>
    </source>
</evidence>
<dbReference type="InterPro" id="IPR011009">
    <property type="entry name" value="Kinase-like_dom_sf"/>
</dbReference>
<sequence length="980" mass="108073">MASRPTRTPVGGSSSTSRKPADEKEPIRVGNFQRLNEIGKGSFALVYRGVHVTKGTLVAIKSVQLYKLNKKLRENLQSEIDILKSLHHPHIVALIERRESVSHMHLVMEFCEMGDLSHFIKSRHTLHEHESTADLVRKYPNTAAGGLNEVVVRHFLKQIASALEFLRAKNYVHRDIKPQNLLLVPSPHWYAEHRPAMMPLKVDENSLVPAAGIESLPMLKVADFGFARVLPQTSLAETLCGSPLYMAPEILRYEKYDAKADLWSVGTVVHELIVGKPPFRANNHVELLRKIELQNDVIAFARGVIISRDMKDIIRALLKKSPIERISFEAFFDSPVIRDEIPGLVDEDRISNSAFGMGSSSRRAEKAPARASTERVTRERSDSQSQRYSAPNDQGISPKQSPRPAPATLASRTPPKTSADERYSQSPKSTREPQAVPQRERRPAFPSHATAPARPQLTQDRSPVAVAAAIERRNSRHTPSPSASYLKEHLERERVPQRIDERSAREAREQAAQEVAFERDYVLVEKRAVEVNALADEIAHSPQLHSGFRQPGQGQMIRRATTAGINPPTSGYSTSRAIQIVPGKSRADAIHQRTGSYERRYGPSPSSATSAISKALNMANFRLWGLGISPPSGRGLSPPQGYGAFPSYPTSQGNMLMIGDSGKQVESKDEDAKVVLLAEEMAHRSDVVYGFAEVKYKQLVPVTPAQEPGLGIGNTGKADEVENDDDLTVDAVVAISEEALVLYVKALAILAKAIDLAASWWGQKNRGDVNDPARANSRSSGARMNQVVQWVRARFNDCVEKSEFVGRRLVDAQRQLPYDHPGHPSNHPADSGSATSIGTSAENITLTSGVTAEKLMYDRAVEMSRAAAVNELVNVDLEGCEISYRTAVFMLEAVLDDDDAMGRRASHHSRHKAEGELINGLENEDRATVQSIIDNTKARLKVLRRKIENQKAARRASLPPLPAGKMSPSTTPQLANTPPK</sequence>
<evidence type="ECO:0000256" key="11">
    <source>
        <dbReference type="ARBA" id="ARBA00030237"/>
    </source>
</evidence>
<dbReference type="InterPro" id="IPR045269">
    <property type="entry name" value="Atg1-like"/>
</dbReference>
<dbReference type="AlphaFoldDB" id="A0A6G1GUY4"/>
<feature type="domain" description="Protein kinase" evidence="16">
    <location>
        <begin position="32"/>
        <end position="337"/>
    </location>
</feature>
<dbReference type="EC" id="2.7.11.1" evidence="2"/>
<evidence type="ECO:0000313" key="17">
    <source>
        <dbReference type="EMBL" id="KAF1984607.1"/>
    </source>
</evidence>
<keyword evidence="8 14" id="KW-0067">ATP-binding</keyword>
<dbReference type="GO" id="GO:0004674">
    <property type="term" value="F:protein serine/threonine kinase activity"/>
    <property type="evidence" value="ECO:0007669"/>
    <property type="project" value="UniProtKB-KW"/>
</dbReference>
<dbReference type="GO" id="GO:0000422">
    <property type="term" value="P:autophagy of mitochondrion"/>
    <property type="evidence" value="ECO:0007669"/>
    <property type="project" value="TreeGrafter"/>
</dbReference>
<evidence type="ECO:0000256" key="9">
    <source>
        <dbReference type="ARBA" id="ARBA00022927"/>
    </source>
</evidence>